<reference evidence="4" key="1">
    <citation type="submission" date="2020-05" db="EMBL/GenBank/DDBJ databases">
        <title>Frigoriglobus tundricola gen. nov., sp. nov., a psychrotolerant cellulolytic planctomycete of the family Gemmataceae with two divergent copies of 16S rRNA gene.</title>
        <authorList>
            <person name="Kulichevskaya I.S."/>
            <person name="Ivanova A.A."/>
            <person name="Naumoff D.G."/>
            <person name="Beletsky A.V."/>
            <person name="Rijpstra W.I.C."/>
            <person name="Sinninghe Damste J.S."/>
            <person name="Mardanov A.V."/>
            <person name="Ravin N.V."/>
            <person name="Dedysh S.N."/>
        </authorList>
    </citation>
    <scope>NUCLEOTIDE SEQUENCE [LARGE SCALE GENOMIC DNA]</scope>
    <source>
        <strain evidence="4">PL17</strain>
    </source>
</reference>
<dbReference type="InterPro" id="IPR016187">
    <property type="entry name" value="CTDL_fold"/>
</dbReference>
<dbReference type="InterPro" id="IPR042095">
    <property type="entry name" value="SUMF_sf"/>
</dbReference>
<gene>
    <name evidence="3" type="ORF">FTUN_2830</name>
</gene>
<dbReference type="PANTHER" id="PTHR23150">
    <property type="entry name" value="SULFATASE MODIFYING FACTOR 1, 2"/>
    <property type="match status" value="1"/>
</dbReference>
<dbReference type="GO" id="GO:0120147">
    <property type="term" value="F:formylglycine-generating oxidase activity"/>
    <property type="evidence" value="ECO:0007669"/>
    <property type="project" value="TreeGrafter"/>
</dbReference>
<dbReference type="Gene3D" id="3.90.1580.10">
    <property type="entry name" value="paralog of FGE (formylglycine-generating enzyme)"/>
    <property type="match status" value="1"/>
</dbReference>
<keyword evidence="1" id="KW-0472">Membrane</keyword>
<evidence type="ECO:0000259" key="2">
    <source>
        <dbReference type="Pfam" id="PF03781"/>
    </source>
</evidence>
<name>A0A6M5YMX7_9BACT</name>
<protein>
    <submittedName>
        <fullName evidence="3">Nitrite reductase accessory protein NirV</fullName>
    </submittedName>
</protein>
<dbReference type="EMBL" id="CP053452">
    <property type="protein sequence ID" value="QJW95288.1"/>
    <property type="molecule type" value="Genomic_DNA"/>
</dbReference>
<dbReference type="Pfam" id="PF03781">
    <property type="entry name" value="FGE-sulfatase"/>
    <property type="match status" value="1"/>
</dbReference>
<keyword evidence="1" id="KW-1133">Transmembrane helix</keyword>
<sequence length="332" mass="35989">MGKRQESTSPRWLLIATGVFGLLGAVLVVVTRYYEIQKARAEAVRAQREADLALNPAPTAPAISNPGAAAPVGSGNARPISDTVYYPLAPGVSMAFCWIPPGSATLGSPAGEFGRRPDEPEKQFVSKGFWLGKYEVTQAEWEAVTRTNPSTFNGKRPGVVNGLNTANFPVDDLSWIDAQNFIKSLAARRDAPSVFGKPCSFCLPHEDEWEYACRGGRGNAIPFYFGNALNGRDSNCDGTRPFGVPAFGPMLGRTCAVGSYEKLAPHPWGLCDMHGNVHEYCETEARPANKRVLRGGCYASPPVLCRSAVRDIFGPDTNRYNTVGMRVCVRPE</sequence>
<keyword evidence="1" id="KW-0812">Transmembrane</keyword>
<evidence type="ECO:0000313" key="3">
    <source>
        <dbReference type="EMBL" id="QJW95288.1"/>
    </source>
</evidence>
<dbReference type="KEGG" id="ftj:FTUN_2830"/>
<feature type="transmembrane region" description="Helical" evidence="1">
    <location>
        <begin position="12"/>
        <end position="34"/>
    </location>
</feature>
<dbReference type="SUPFAM" id="SSF56436">
    <property type="entry name" value="C-type lectin-like"/>
    <property type="match status" value="1"/>
</dbReference>
<dbReference type="PANTHER" id="PTHR23150:SF19">
    <property type="entry name" value="FORMYLGLYCINE-GENERATING ENZYME"/>
    <property type="match status" value="1"/>
</dbReference>
<proteinExistence type="predicted"/>
<evidence type="ECO:0000256" key="1">
    <source>
        <dbReference type="SAM" id="Phobius"/>
    </source>
</evidence>
<dbReference type="AlphaFoldDB" id="A0A6M5YMX7"/>
<dbReference type="InterPro" id="IPR005532">
    <property type="entry name" value="SUMF_dom"/>
</dbReference>
<organism evidence="3 4">
    <name type="scientific">Frigoriglobus tundricola</name>
    <dbReference type="NCBI Taxonomy" id="2774151"/>
    <lineage>
        <taxon>Bacteria</taxon>
        <taxon>Pseudomonadati</taxon>
        <taxon>Planctomycetota</taxon>
        <taxon>Planctomycetia</taxon>
        <taxon>Gemmatales</taxon>
        <taxon>Gemmataceae</taxon>
        <taxon>Frigoriglobus</taxon>
    </lineage>
</organism>
<accession>A0A6M5YMX7</accession>
<evidence type="ECO:0000313" key="4">
    <source>
        <dbReference type="Proteomes" id="UP000503447"/>
    </source>
</evidence>
<dbReference type="Proteomes" id="UP000503447">
    <property type="component" value="Chromosome"/>
</dbReference>
<feature type="domain" description="Sulfatase-modifying factor enzyme-like" evidence="2">
    <location>
        <begin position="97"/>
        <end position="327"/>
    </location>
</feature>
<dbReference type="InterPro" id="IPR051043">
    <property type="entry name" value="Sulfatase_Mod_Factor_Kinase"/>
</dbReference>
<keyword evidence="4" id="KW-1185">Reference proteome</keyword>